<dbReference type="PANTHER" id="PTHR32063">
    <property type="match status" value="1"/>
</dbReference>
<name>A0A518CVW3_9BACT</name>
<evidence type="ECO:0000256" key="1">
    <source>
        <dbReference type="SAM" id="Phobius"/>
    </source>
</evidence>
<dbReference type="RefSeq" id="WP_145182893.1">
    <property type="nucleotide sequence ID" value="NZ_CP036290.1"/>
</dbReference>
<feature type="transmembrane region" description="Helical" evidence="1">
    <location>
        <begin position="891"/>
        <end position="912"/>
    </location>
</feature>
<organism evidence="2 3">
    <name type="scientific">Rohdeia mirabilis</name>
    <dbReference type="NCBI Taxonomy" id="2528008"/>
    <lineage>
        <taxon>Bacteria</taxon>
        <taxon>Pseudomonadati</taxon>
        <taxon>Planctomycetota</taxon>
        <taxon>Planctomycetia</taxon>
        <taxon>Planctomycetia incertae sedis</taxon>
        <taxon>Rohdeia</taxon>
    </lineage>
</organism>
<keyword evidence="3" id="KW-1185">Reference proteome</keyword>
<dbReference type="GO" id="GO:0042910">
    <property type="term" value="F:xenobiotic transmembrane transporter activity"/>
    <property type="evidence" value="ECO:0007669"/>
    <property type="project" value="TreeGrafter"/>
</dbReference>
<dbReference type="GO" id="GO:0005886">
    <property type="term" value="C:plasma membrane"/>
    <property type="evidence" value="ECO:0007669"/>
    <property type="project" value="TreeGrafter"/>
</dbReference>
<dbReference type="OrthoDB" id="219750at2"/>
<feature type="transmembrane region" description="Helical" evidence="1">
    <location>
        <begin position="446"/>
        <end position="464"/>
    </location>
</feature>
<sequence>MLRALIRFSLRYSSLVVIAALFVVALAVQRLPHMTVDVFPELNAPTVTIMAESGGLAADEVEQYVTFPIESAVNGLTGVRRVRSASAIGLSMVWVDLEWGSNLYDARQLVSERLVAARESLPEGVQPFITPISSIAGEVMLVSLSSPTGEVSRMDLRALAEFELRNTLLAVPGVAQVVAIGGELPEYQVNVEQDRLRLYGLSIQDVVAAAGGAHSTASAGYLVDVDHLEIPIRQQSRVRDASDIANTIVAYHEGVPVTIGQVADVRLGPAPSRGTASEGGAAAVIMSIQKAPGTNTLALTEAIDAVFDQVEPSLPAGVVLNRDVMRQSHFIGRSVDNVTRVLLEAVLIVLVILVLFLMNLRTTIITLTALPISLAVGLLVMDGLDLGLNVMTLGGLAVAIGVLVDDAIIDVENVFRRLKENQRRSESDRRAVADVVFDASNEIRPAMVFATVIIVMVFVPMLMLEGLEGRFFRPLALTYMVSILASLVVALTVTPALCSLLLRGRLGGESAQEGSFLVRLLQRIYEPSLRFALRLRVPVLGAAVLVTTGALWLASTFGSSFLPSFNEGTYTVFLLAPPGTSLVESDRLATEVEKKLVLIDGVRSVSRRTGRAERDEHAEPVSNSEIEVTVELGRDRDAVRRDIDVVLAAVPGITTMVGQPIEHRLSHVLSGTPAAIAINVFGEDLAELRRVAKAIEVELKGMPGTRDVNANREVMITSLPIQYRHAELAAVGLTPADAAEQVGAALYGEVVDTVNQGIRRYDLVVRLAPDQRTSIEQVRDLLLHGRGGATVRLRDVADLGPERSSNLITRENARRKAVVSLNVAEGANLGDLVAQVQQRVDPIVQEAGFTVVYGGQFEAQKSATRTIALSGLAVALVMLMLLQISTGSLRAALLVMLNMPLALIGGIAAIFLTEGAGGVNNMLALAGMGGAYVAPVLSIASLVGFITLFGIAVRNGILLVNHYQHLMEVDGVPLGTAIVQGSKERLVPILMTAISAALGLVPLALAAGEPGSELLAPLALVTLGGLITSTFLNLVIVPAGYSLVFGHRPSKD</sequence>
<evidence type="ECO:0000313" key="3">
    <source>
        <dbReference type="Proteomes" id="UP000319342"/>
    </source>
</evidence>
<feature type="transmembrane region" description="Helical" evidence="1">
    <location>
        <begin position="932"/>
        <end position="953"/>
    </location>
</feature>
<dbReference type="Gene3D" id="1.20.1640.10">
    <property type="entry name" value="Multidrug efflux transporter AcrB transmembrane domain"/>
    <property type="match status" value="2"/>
</dbReference>
<feature type="transmembrane region" description="Helical" evidence="1">
    <location>
        <begin position="533"/>
        <end position="554"/>
    </location>
</feature>
<reference evidence="2 3" key="1">
    <citation type="submission" date="2019-02" db="EMBL/GenBank/DDBJ databases">
        <title>Deep-cultivation of Planctomycetes and their phenomic and genomic characterization uncovers novel biology.</title>
        <authorList>
            <person name="Wiegand S."/>
            <person name="Jogler M."/>
            <person name="Boedeker C."/>
            <person name="Pinto D."/>
            <person name="Vollmers J."/>
            <person name="Rivas-Marin E."/>
            <person name="Kohn T."/>
            <person name="Peeters S.H."/>
            <person name="Heuer A."/>
            <person name="Rast P."/>
            <person name="Oberbeckmann S."/>
            <person name="Bunk B."/>
            <person name="Jeske O."/>
            <person name="Meyerdierks A."/>
            <person name="Storesund J.E."/>
            <person name="Kallscheuer N."/>
            <person name="Luecker S."/>
            <person name="Lage O.M."/>
            <person name="Pohl T."/>
            <person name="Merkel B.J."/>
            <person name="Hornburger P."/>
            <person name="Mueller R.-W."/>
            <person name="Bruemmer F."/>
            <person name="Labrenz M."/>
            <person name="Spormann A.M."/>
            <person name="Op den Camp H."/>
            <person name="Overmann J."/>
            <person name="Amann R."/>
            <person name="Jetten M.S.M."/>
            <person name="Mascher T."/>
            <person name="Medema M.H."/>
            <person name="Devos D.P."/>
            <person name="Kaster A.-K."/>
            <person name="Ovreas L."/>
            <person name="Rohde M."/>
            <person name="Galperin M.Y."/>
            <person name="Jogler C."/>
        </authorList>
    </citation>
    <scope>NUCLEOTIDE SEQUENCE [LARGE SCALE GENOMIC DNA]</scope>
    <source>
        <strain evidence="2 3">Pla163</strain>
    </source>
</reference>
<feature type="transmembrane region" description="Helical" evidence="1">
    <location>
        <begin position="476"/>
        <end position="502"/>
    </location>
</feature>
<accession>A0A518CVW3</accession>
<keyword evidence="1" id="KW-1133">Transmembrane helix</keyword>
<protein>
    <submittedName>
        <fullName evidence="2">Cobalt-zinc-cadmium resistance protein CzcA</fullName>
    </submittedName>
</protein>
<dbReference type="InterPro" id="IPR001036">
    <property type="entry name" value="Acrflvin-R"/>
</dbReference>
<feature type="transmembrane region" description="Helical" evidence="1">
    <location>
        <begin position="986"/>
        <end position="1008"/>
    </location>
</feature>
<dbReference type="AlphaFoldDB" id="A0A518CVW3"/>
<dbReference type="Pfam" id="PF00873">
    <property type="entry name" value="ACR_tran"/>
    <property type="match status" value="1"/>
</dbReference>
<dbReference type="Gene3D" id="3.30.70.1320">
    <property type="entry name" value="Multidrug efflux transporter AcrB pore domain like"/>
    <property type="match status" value="1"/>
</dbReference>
<dbReference type="SUPFAM" id="SSF82714">
    <property type="entry name" value="Multidrug efflux transporter AcrB TolC docking domain, DN and DC subdomains"/>
    <property type="match status" value="2"/>
</dbReference>
<dbReference type="PRINTS" id="PR00702">
    <property type="entry name" value="ACRIFLAVINRP"/>
</dbReference>
<dbReference type="Gene3D" id="3.30.2090.10">
    <property type="entry name" value="Multidrug efflux transporter AcrB TolC docking domain, DN and DC subdomains"/>
    <property type="match status" value="2"/>
</dbReference>
<feature type="transmembrane region" description="Helical" evidence="1">
    <location>
        <begin position="364"/>
        <end position="381"/>
    </location>
</feature>
<dbReference type="InterPro" id="IPR027463">
    <property type="entry name" value="AcrB_DN_DC_subdom"/>
</dbReference>
<dbReference type="PANTHER" id="PTHR32063:SF4">
    <property type="entry name" value="SLR6043 PROTEIN"/>
    <property type="match status" value="1"/>
</dbReference>
<keyword evidence="1" id="KW-0472">Membrane</keyword>
<dbReference type="Proteomes" id="UP000319342">
    <property type="component" value="Chromosome"/>
</dbReference>
<gene>
    <name evidence="2" type="primary">czcA_1</name>
    <name evidence="2" type="ORF">Pla163_04540</name>
</gene>
<dbReference type="SUPFAM" id="SSF82693">
    <property type="entry name" value="Multidrug efflux transporter AcrB pore domain, PN1, PN2, PC1 and PC2 subdomains"/>
    <property type="match status" value="2"/>
</dbReference>
<evidence type="ECO:0000313" key="2">
    <source>
        <dbReference type="EMBL" id="QDU83355.1"/>
    </source>
</evidence>
<dbReference type="Gene3D" id="3.30.70.1440">
    <property type="entry name" value="Multidrug efflux transporter AcrB pore domain"/>
    <property type="match status" value="1"/>
</dbReference>
<feature type="transmembrane region" description="Helical" evidence="1">
    <location>
        <begin position="866"/>
        <end position="884"/>
    </location>
</feature>
<dbReference type="SUPFAM" id="SSF82866">
    <property type="entry name" value="Multidrug efflux transporter AcrB transmembrane domain"/>
    <property type="match status" value="2"/>
</dbReference>
<feature type="transmembrane region" description="Helical" evidence="1">
    <location>
        <begin position="387"/>
        <end position="409"/>
    </location>
</feature>
<feature type="transmembrane region" description="Helical" evidence="1">
    <location>
        <begin position="1014"/>
        <end position="1044"/>
    </location>
</feature>
<proteinExistence type="predicted"/>
<dbReference type="EMBL" id="CP036290">
    <property type="protein sequence ID" value="QDU83355.1"/>
    <property type="molecule type" value="Genomic_DNA"/>
</dbReference>
<dbReference type="Gene3D" id="3.30.70.1430">
    <property type="entry name" value="Multidrug efflux transporter AcrB pore domain"/>
    <property type="match status" value="2"/>
</dbReference>
<feature type="transmembrane region" description="Helical" evidence="1">
    <location>
        <begin position="338"/>
        <end position="357"/>
    </location>
</feature>
<keyword evidence="1" id="KW-0812">Transmembrane</keyword>